<feature type="domain" description="EamA" evidence="3">
    <location>
        <begin position="9"/>
        <end position="144"/>
    </location>
</feature>
<feature type="transmembrane region" description="Helical" evidence="2">
    <location>
        <begin position="76"/>
        <end position="94"/>
    </location>
</feature>
<feature type="transmembrane region" description="Helical" evidence="2">
    <location>
        <begin position="260"/>
        <end position="279"/>
    </location>
</feature>
<dbReference type="AlphaFoldDB" id="A0A6J4N942"/>
<dbReference type="PANTHER" id="PTHR22911:SF79">
    <property type="entry name" value="MOBA-LIKE NTP TRANSFERASE DOMAIN-CONTAINING PROTEIN"/>
    <property type="match status" value="1"/>
</dbReference>
<feature type="transmembrane region" description="Helical" evidence="2">
    <location>
        <begin position="7"/>
        <end position="27"/>
    </location>
</feature>
<protein>
    <recommendedName>
        <fullName evidence="3">EamA domain-containing protein</fullName>
    </recommendedName>
</protein>
<dbReference type="GO" id="GO:0016020">
    <property type="term" value="C:membrane"/>
    <property type="evidence" value="ECO:0007669"/>
    <property type="project" value="InterPro"/>
</dbReference>
<evidence type="ECO:0000256" key="2">
    <source>
        <dbReference type="SAM" id="Phobius"/>
    </source>
</evidence>
<keyword evidence="2" id="KW-1133">Transmembrane helix</keyword>
<feature type="transmembrane region" description="Helical" evidence="2">
    <location>
        <begin position="185"/>
        <end position="202"/>
    </location>
</feature>
<keyword evidence="2" id="KW-0472">Membrane</keyword>
<proteinExistence type="inferred from homology"/>
<name>A0A6J4N942_9ACTN</name>
<evidence type="ECO:0000313" key="4">
    <source>
        <dbReference type="EMBL" id="CAA9378554.1"/>
    </source>
</evidence>
<feature type="transmembrane region" description="Helical" evidence="2">
    <location>
        <begin position="154"/>
        <end position="173"/>
    </location>
</feature>
<evidence type="ECO:0000256" key="1">
    <source>
        <dbReference type="ARBA" id="ARBA00007362"/>
    </source>
</evidence>
<dbReference type="Gene3D" id="1.10.3730.20">
    <property type="match status" value="1"/>
</dbReference>
<reference evidence="4" key="1">
    <citation type="submission" date="2020-02" db="EMBL/GenBank/DDBJ databases">
        <authorList>
            <person name="Meier V. D."/>
        </authorList>
    </citation>
    <scope>NUCLEOTIDE SEQUENCE</scope>
    <source>
        <strain evidence="4">AVDCRST_MAG21</strain>
    </source>
</reference>
<gene>
    <name evidence="4" type="ORF">AVDCRST_MAG21-1627</name>
</gene>
<feature type="domain" description="EamA" evidence="3">
    <location>
        <begin position="157"/>
        <end position="301"/>
    </location>
</feature>
<comment type="similarity">
    <text evidence="1">Belongs to the EamA transporter family.</text>
</comment>
<feature type="transmembrane region" description="Helical" evidence="2">
    <location>
        <begin position="130"/>
        <end position="148"/>
    </location>
</feature>
<keyword evidence="2" id="KW-0812">Transmembrane</keyword>
<dbReference type="InterPro" id="IPR037185">
    <property type="entry name" value="EmrE-like"/>
</dbReference>
<sequence>MQRSGTPLTGLVLVLVGATFFVLNAGVSRVIQRAGVDSMTLTTVRCTGTAVMLLLVVAALRLGYARPRGWRDLARILGFGITGVALVQWFYFVAIDHLPVGIALLLEFTAPILVAVFARVVYREPVRRRLWLGLGLSLGGLAMVAQVWDGMTLDVVGVMAGLAAAVSLATYFLVGERSVTQQAPVVVLTEAFVVAAIFWNLLRPVTHLGDADLGADQSLGGTLAGAEAPLWTLLAFMVLLGTVVPFLAELSALRYLSATEVALVGMLEPVGAGVLGWLWFRESLLAAQIVGVVLVLTGIALAQTARRAGAAPAAPPLAT</sequence>
<feature type="transmembrane region" description="Helical" evidence="2">
    <location>
        <begin position="228"/>
        <end position="248"/>
    </location>
</feature>
<dbReference type="Pfam" id="PF00892">
    <property type="entry name" value="EamA"/>
    <property type="match status" value="2"/>
</dbReference>
<accession>A0A6J4N942</accession>
<dbReference type="SUPFAM" id="SSF103481">
    <property type="entry name" value="Multidrug resistance efflux transporter EmrE"/>
    <property type="match status" value="2"/>
</dbReference>
<dbReference type="EMBL" id="CADCUL010000137">
    <property type="protein sequence ID" value="CAA9378554.1"/>
    <property type="molecule type" value="Genomic_DNA"/>
</dbReference>
<feature type="transmembrane region" description="Helical" evidence="2">
    <location>
        <begin position="47"/>
        <end position="64"/>
    </location>
</feature>
<evidence type="ECO:0000259" key="3">
    <source>
        <dbReference type="Pfam" id="PF00892"/>
    </source>
</evidence>
<dbReference type="InterPro" id="IPR000620">
    <property type="entry name" value="EamA_dom"/>
</dbReference>
<dbReference type="PANTHER" id="PTHR22911">
    <property type="entry name" value="ACYL-MALONYL CONDENSING ENZYME-RELATED"/>
    <property type="match status" value="1"/>
</dbReference>
<feature type="transmembrane region" description="Helical" evidence="2">
    <location>
        <begin position="100"/>
        <end position="118"/>
    </location>
</feature>
<feature type="transmembrane region" description="Helical" evidence="2">
    <location>
        <begin position="285"/>
        <end position="302"/>
    </location>
</feature>
<organism evidence="4">
    <name type="scientific">uncultured Nocardioidaceae bacterium</name>
    <dbReference type="NCBI Taxonomy" id="253824"/>
    <lineage>
        <taxon>Bacteria</taxon>
        <taxon>Bacillati</taxon>
        <taxon>Actinomycetota</taxon>
        <taxon>Actinomycetes</taxon>
        <taxon>Propionibacteriales</taxon>
        <taxon>Nocardioidaceae</taxon>
        <taxon>environmental samples</taxon>
    </lineage>
</organism>